<dbReference type="Proteomes" id="UP001595839">
    <property type="component" value="Unassembled WGS sequence"/>
</dbReference>
<keyword evidence="2" id="KW-0238">DNA-binding</keyword>
<dbReference type="SMART" id="SM00100">
    <property type="entry name" value="cNMP"/>
    <property type="match status" value="1"/>
</dbReference>
<dbReference type="SMART" id="SM00419">
    <property type="entry name" value="HTH_CRP"/>
    <property type="match status" value="1"/>
</dbReference>
<accession>A0ABV9ARS6</accession>
<dbReference type="PROSITE" id="PS51063">
    <property type="entry name" value="HTH_CRP_2"/>
    <property type="match status" value="1"/>
</dbReference>
<evidence type="ECO:0000313" key="6">
    <source>
        <dbReference type="EMBL" id="MFC4501395.1"/>
    </source>
</evidence>
<dbReference type="Gene3D" id="2.60.120.10">
    <property type="entry name" value="Jelly Rolls"/>
    <property type="match status" value="1"/>
</dbReference>
<keyword evidence="3" id="KW-0804">Transcription</keyword>
<dbReference type="InterPro" id="IPR036390">
    <property type="entry name" value="WH_DNA-bd_sf"/>
</dbReference>
<dbReference type="Gene3D" id="1.10.10.10">
    <property type="entry name" value="Winged helix-like DNA-binding domain superfamily/Winged helix DNA-binding domain"/>
    <property type="match status" value="1"/>
</dbReference>
<keyword evidence="1" id="KW-0805">Transcription regulation</keyword>
<keyword evidence="7" id="KW-1185">Reference proteome</keyword>
<protein>
    <submittedName>
        <fullName evidence="6">Crp/Fnr family transcriptional regulator</fullName>
    </submittedName>
</protein>
<dbReference type="PANTHER" id="PTHR24567">
    <property type="entry name" value="CRP FAMILY TRANSCRIPTIONAL REGULATORY PROTEIN"/>
    <property type="match status" value="1"/>
</dbReference>
<dbReference type="InterPro" id="IPR014710">
    <property type="entry name" value="RmlC-like_jellyroll"/>
</dbReference>
<dbReference type="CDD" id="cd00038">
    <property type="entry name" value="CAP_ED"/>
    <property type="match status" value="1"/>
</dbReference>
<dbReference type="SUPFAM" id="SSF51206">
    <property type="entry name" value="cAMP-binding domain-like"/>
    <property type="match status" value="1"/>
</dbReference>
<feature type="domain" description="HTH crp-type" evidence="5">
    <location>
        <begin position="137"/>
        <end position="211"/>
    </location>
</feature>
<gene>
    <name evidence="6" type="ORF">ACFPIH_17980</name>
</gene>
<evidence type="ECO:0000259" key="5">
    <source>
        <dbReference type="PROSITE" id="PS51063"/>
    </source>
</evidence>
<dbReference type="RefSeq" id="WP_381170827.1">
    <property type="nucleotide sequence ID" value="NZ_JBHSFK010000010.1"/>
</dbReference>
<feature type="domain" description="Cyclic nucleotide-binding" evidence="4">
    <location>
        <begin position="3"/>
        <end position="106"/>
    </location>
</feature>
<evidence type="ECO:0000256" key="1">
    <source>
        <dbReference type="ARBA" id="ARBA00023015"/>
    </source>
</evidence>
<evidence type="ECO:0000256" key="2">
    <source>
        <dbReference type="ARBA" id="ARBA00023125"/>
    </source>
</evidence>
<dbReference type="PROSITE" id="PS50042">
    <property type="entry name" value="CNMP_BINDING_3"/>
    <property type="match status" value="1"/>
</dbReference>
<dbReference type="InterPro" id="IPR050397">
    <property type="entry name" value="Env_Response_Regulators"/>
</dbReference>
<comment type="caution">
    <text evidence="6">The sequence shown here is derived from an EMBL/GenBank/DDBJ whole genome shotgun (WGS) entry which is preliminary data.</text>
</comment>
<dbReference type="InterPro" id="IPR036388">
    <property type="entry name" value="WH-like_DNA-bd_sf"/>
</dbReference>
<dbReference type="InterPro" id="IPR012318">
    <property type="entry name" value="HTH_CRP"/>
</dbReference>
<dbReference type="InterPro" id="IPR018490">
    <property type="entry name" value="cNMP-bd_dom_sf"/>
</dbReference>
<dbReference type="EMBL" id="JBHSFK010000010">
    <property type="protein sequence ID" value="MFC4501395.1"/>
    <property type="molecule type" value="Genomic_DNA"/>
</dbReference>
<dbReference type="PANTHER" id="PTHR24567:SF74">
    <property type="entry name" value="HTH-TYPE TRANSCRIPTIONAL REGULATOR ARCR"/>
    <property type="match status" value="1"/>
</dbReference>
<evidence type="ECO:0000313" key="7">
    <source>
        <dbReference type="Proteomes" id="UP001595839"/>
    </source>
</evidence>
<dbReference type="Pfam" id="PF13545">
    <property type="entry name" value="HTH_Crp_2"/>
    <property type="match status" value="1"/>
</dbReference>
<proteinExistence type="predicted"/>
<dbReference type="InterPro" id="IPR000595">
    <property type="entry name" value="cNMP-bd_dom"/>
</dbReference>
<evidence type="ECO:0000259" key="4">
    <source>
        <dbReference type="PROSITE" id="PS50042"/>
    </source>
</evidence>
<organism evidence="6 7">
    <name type="scientific">Streptomyces vulcanius</name>
    <dbReference type="NCBI Taxonomy" id="1441876"/>
    <lineage>
        <taxon>Bacteria</taxon>
        <taxon>Bacillati</taxon>
        <taxon>Actinomycetota</taxon>
        <taxon>Actinomycetes</taxon>
        <taxon>Kitasatosporales</taxon>
        <taxon>Streptomycetaceae</taxon>
        <taxon>Streptomyces</taxon>
    </lineage>
</organism>
<reference evidence="7" key="1">
    <citation type="journal article" date="2019" name="Int. J. Syst. Evol. Microbiol.">
        <title>The Global Catalogue of Microorganisms (GCM) 10K type strain sequencing project: providing services to taxonomists for standard genome sequencing and annotation.</title>
        <authorList>
            <consortium name="The Broad Institute Genomics Platform"/>
            <consortium name="The Broad Institute Genome Sequencing Center for Infectious Disease"/>
            <person name="Wu L."/>
            <person name="Ma J."/>
        </authorList>
    </citation>
    <scope>NUCLEOTIDE SEQUENCE [LARGE SCALE GENOMIC DNA]</scope>
    <source>
        <strain evidence="7">CGMCC 4.7177</strain>
    </source>
</reference>
<name>A0ABV9ARS6_9ACTN</name>
<dbReference type="Pfam" id="PF00027">
    <property type="entry name" value="cNMP_binding"/>
    <property type="match status" value="1"/>
</dbReference>
<sequence>MTYPSPFTPEELRLVREAGRPCPWERGETLMREGSPADQVILVEDGLVKITAETANGYTSVLAIRGPGELIGELACVDGGHRSATVTALRAGHGVAVPAERFRQLLRRHGALALTVLRSVADRLRHSDRLRGEHGAYPAGIRVARVLADLALSHGVPVPGRPGAVTVLVNQRELAGAAGASRESVARTTRGLQRDGQVTVGRGRIVVKDPRALLDWAGE</sequence>
<evidence type="ECO:0000256" key="3">
    <source>
        <dbReference type="ARBA" id="ARBA00023163"/>
    </source>
</evidence>
<dbReference type="SUPFAM" id="SSF46785">
    <property type="entry name" value="Winged helix' DNA-binding domain"/>
    <property type="match status" value="1"/>
</dbReference>